<proteinExistence type="predicted"/>
<keyword evidence="2" id="KW-1185">Reference proteome</keyword>
<name>A0A3L8P8U2_9ACTN</name>
<evidence type="ECO:0000313" key="2">
    <source>
        <dbReference type="Proteomes" id="UP000281708"/>
    </source>
</evidence>
<evidence type="ECO:0000313" key="1">
    <source>
        <dbReference type="EMBL" id="RLV50968.1"/>
    </source>
</evidence>
<dbReference type="EMBL" id="RDBE01000001">
    <property type="protein sequence ID" value="RLV50968.1"/>
    <property type="molecule type" value="Genomic_DNA"/>
</dbReference>
<comment type="caution">
    <text evidence="1">The sequence shown here is derived from an EMBL/GenBank/DDBJ whole genome shotgun (WGS) entry which is preliminary data.</text>
</comment>
<dbReference type="AlphaFoldDB" id="A0A3L8P8U2"/>
<sequence length="327" mass="35112">MRLVGYAYPWDVVEPGFVERARSLGVDEVAVAVSYHSARAATPWSTRRSSVIASHAAVYRAVRETAFGRLTPGRPSWVEADVAETAFTLLNDAGIAASAWLVLLHDSRLGAAHPELAVRNHLGETYPWALCPSHAEVRDYATVLAVEAVRDLPVHRVVLESCGQMGVLHQCTHEKTDAVWTADDVRRLSTCHCEACGAGGLERRQESTDLLRRQLVDALAISRDRLVLHASPDPWETGANPGLTASAAADVGTVVVKAWDPSTGADTVRATQAERVGAYVTAVGPTRLPDPKGYAAALAQAGADELHLYHLGLAGPARWPDLERLSA</sequence>
<protein>
    <recommendedName>
        <fullName evidence="3">Alanine-rich protein</fullName>
    </recommendedName>
</protein>
<evidence type="ECO:0008006" key="3">
    <source>
        <dbReference type="Google" id="ProtNLM"/>
    </source>
</evidence>
<dbReference type="Proteomes" id="UP000281708">
    <property type="component" value="Unassembled WGS sequence"/>
</dbReference>
<reference evidence="1 2" key="1">
    <citation type="submission" date="2018-10" db="EMBL/GenBank/DDBJ databases">
        <title>Marmoricola sp. 4Q3S-7 whole genome shotgun sequence.</title>
        <authorList>
            <person name="Li F."/>
        </authorList>
    </citation>
    <scope>NUCLEOTIDE SEQUENCE [LARGE SCALE GENOMIC DNA]</scope>
    <source>
        <strain evidence="1 2">4Q3S-7</strain>
    </source>
</reference>
<accession>A0A3L8P8U2</accession>
<gene>
    <name evidence="1" type="ORF">D9V37_03290</name>
</gene>
<organism evidence="1 2">
    <name type="scientific">Nocardioides mangrovicus</name>
    <dbReference type="NCBI Taxonomy" id="2478913"/>
    <lineage>
        <taxon>Bacteria</taxon>
        <taxon>Bacillati</taxon>
        <taxon>Actinomycetota</taxon>
        <taxon>Actinomycetes</taxon>
        <taxon>Propionibacteriales</taxon>
        <taxon>Nocardioidaceae</taxon>
        <taxon>Nocardioides</taxon>
    </lineage>
</organism>
<dbReference type="OrthoDB" id="8576080at2"/>